<name>A0A368NN12_9GAMM</name>
<dbReference type="AlphaFoldDB" id="A0A368NN12"/>
<accession>A0A368NN12</accession>
<evidence type="ECO:0000256" key="1">
    <source>
        <dbReference type="SAM" id="SignalP"/>
    </source>
</evidence>
<evidence type="ECO:0000313" key="3">
    <source>
        <dbReference type="Proteomes" id="UP000252558"/>
    </source>
</evidence>
<evidence type="ECO:0000313" key="2">
    <source>
        <dbReference type="EMBL" id="RCU51798.1"/>
    </source>
</evidence>
<dbReference type="OrthoDB" id="5368544at2"/>
<comment type="caution">
    <text evidence="2">The sequence shown here is derived from an EMBL/GenBank/DDBJ whole genome shotgun (WGS) entry which is preliminary data.</text>
</comment>
<sequence>MKKLWVVSLLCLASFSAQSAVVLIGNPAADELSKSDAKKLFLGKMKSVPGGGKAVLVELQDGNPLRIEFHDKVTGKSESQLQSYWSRLIFTGKASAPAQMTSIDQVKQKVAANTGAVGYIDEADVDGTVKVLYKP</sequence>
<dbReference type="EMBL" id="QPID01000002">
    <property type="protein sequence ID" value="RCU51798.1"/>
    <property type="molecule type" value="Genomic_DNA"/>
</dbReference>
<dbReference type="SUPFAM" id="SSF53850">
    <property type="entry name" value="Periplasmic binding protein-like II"/>
    <property type="match status" value="1"/>
</dbReference>
<feature type="chain" id="PRO_5016562624" evidence="1">
    <location>
        <begin position="20"/>
        <end position="135"/>
    </location>
</feature>
<protein>
    <submittedName>
        <fullName evidence="2">Phosphate ABC transporter substrate-binding protein</fullName>
    </submittedName>
</protein>
<reference evidence="2 3" key="1">
    <citation type="submission" date="2018-07" db="EMBL/GenBank/DDBJ databases">
        <title>Corallincola holothuriorum sp. nov., a new facultative anaerobe isolated from sea cucumber Apostichopus japonicus.</title>
        <authorList>
            <person name="Xia H."/>
        </authorList>
    </citation>
    <scope>NUCLEOTIDE SEQUENCE [LARGE SCALE GENOMIC DNA]</scope>
    <source>
        <strain evidence="2 3">C4</strain>
    </source>
</reference>
<dbReference type="RefSeq" id="WP_114337227.1">
    <property type="nucleotide sequence ID" value="NZ_QPID01000002.1"/>
</dbReference>
<gene>
    <name evidence="2" type="ORF">DU002_04840</name>
</gene>
<dbReference type="Gene3D" id="3.40.190.10">
    <property type="entry name" value="Periplasmic binding protein-like II"/>
    <property type="match status" value="1"/>
</dbReference>
<organism evidence="2 3">
    <name type="scientific">Corallincola holothuriorum</name>
    <dbReference type="NCBI Taxonomy" id="2282215"/>
    <lineage>
        <taxon>Bacteria</taxon>
        <taxon>Pseudomonadati</taxon>
        <taxon>Pseudomonadota</taxon>
        <taxon>Gammaproteobacteria</taxon>
        <taxon>Alteromonadales</taxon>
        <taxon>Psychromonadaceae</taxon>
        <taxon>Corallincola</taxon>
    </lineage>
</organism>
<proteinExistence type="predicted"/>
<keyword evidence="3" id="KW-1185">Reference proteome</keyword>
<feature type="signal peptide" evidence="1">
    <location>
        <begin position="1"/>
        <end position="19"/>
    </location>
</feature>
<dbReference type="Proteomes" id="UP000252558">
    <property type="component" value="Unassembled WGS sequence"/>
</dbReference>
<keyword evidence="1" id="KW-0732">Signal</keyword>